<dbReference type="STRING" id="765912.Thimo_3310"/>
<dbReference type="SUPFAM" id="SSF53474">
    <property type="entry name" value="alpha/beta-Hydrolases"/>
    <property type="match status" value="1"/>
</dbReference>
<dbReference type="PRINTS" id="PR00111">
    <property type="entry name" value="ABHYDROLASE"/>
</dbReference>
<dbReference type="InterPro" id="IPR000073">
    <property type="entry name" value="AB_hydrolase_1"/>
</dbReference>
<dbReference type="GO" id="GO:0016787">
    <property type="term" value="F:hydrolase activity"/>
    <property type="evidence" value="ECO:0007669"/>
    <property type="project" value="UniProtKB-KW"/>
</dbReference>
<evidence type="ECO:0000313" key="2">
    <source>
        <dbReference type="EMBL" id="AGA91982.1"/>
    </source>
</evidence>
<accession>L0H1S9</accession>
<dbReference type="RefSeq" id="WP_015282110.1">
    <property type="nucleotide sequence ID" value="NC_019940.1"/>
</dbReference>
<keyword evidence="3" id="KW-1185">Reference proteome</keyword>
<dbReference type="HOGENOM" id="CLU_020336_50_1_6"/>
<name>L0H1S9_9GAMM</name>
<dbReference type="Gene3D" id="3.40.50.1820">
    <property type="entry name" value="alpha/beta hydrolase"/>
    <property type="match status" value="1"/>
</dbReference>
<dbReference type="Proteomes" id="UP000010816">
    <property type="component" value="Chromosome"/>
</dbReference>
<dbReference type="eggNOG" id="COG2267">
    <property type="taxonomic scope" value="Bacteria"/>
</dbReference>
<dbReference type="EMBL" id="CP003051">
    <property type="protein sequence ID" value="AGA91982.1"/>
    <property type="molecule type" value="Genomic_DNA"/>
</dbReference>
<dbReference type="KEGG" id="tmb:Thimo_3310"/>
<proteinExistence type="predicted"/>
<dbReference type="GO" id="GO:0016746">
    <property type="term" value="F:acyltransferase activity"/>
    <property type="evidence" value="ECO:0007669"/>
    <property type="project" value="UniProtKB-KW"/>
</dbReference>
<dbReference type="PANTHER" id="PTHR43689">
    <property type="entry name" value="HYDROLASE"/>
    <property type="match status" value="1"/>
</dbReference>
<sequence length="332" mass="35901">MLIFVAIVLAISVVLAILPMLVSTAPQPGLAAPRELAAKDSRFIEIPFEGTEGIEIHYREAGDERRGESGAVNFVLLHGFTFNAFSWSELFGFFSERGRAIAYDQPPYGLSAKLAPGDWDGPNPYTRDAAVTQLFALMDALAIDRAVLVGNSAGGSLALEAALAHPERVAGLILLDPWVYVRRPTLPRAVAGLPQFARLSLWLARYLGHSDALLRRSYADPGRITLQRRRSFGIHASVRNWDLAWGALLLRSLTDSVAVSARLSEIVQPTLVVSGSEDRLVPLADSQRLVAALPDASPLVVLHGCGHVPQEECPTSAREAISAWLTDRGVLG</sequence>
<feature type="domain" description="AB hydrolase-1" evidence="1">
    <location>
        <begin position="74"/>
        <end position="314"/>
    </location>
</feature>
<keyword evidence="2" id="KW-0012">Acyltransferase</keyword>
<reference evidence="2 3" key="1">
    <citation type="submission" date="2011-09" db="EMBL/GenBank/DDBJ databases">
        <title>Complete sequence of chromosome of Thioflavicoccus mobilis 8321.</title>
        <authorList>
            <consortium name="US DOE Joint Genome Institute"/>
            <person name="Lucas S."/>
            <person name="Han J."/>
            <person name="Lapidus A."/>
            <person name="Cheng J.-F."/>
            <person name="Goodwin L."/>
            <person name="Pitluck S."/>
            <person name="Peters L."/>
            <person name="Ovchinnikova G."/>
            <person name="Lu M."/>
            <person name="Detter J.C."/>
            <person name="Han C."/>
            <person name="Tapia R."/>
            <person name="Land M."/>
            <person name="Hauser L."/>
            <person name="Kyrpides N."/>
            <person name="Ivanova N."/>
            <person name="Pagani I."/>
            <person name="Vogl K."/>
            <person name="Liu Z."/>
            <person name="Imhoff J."/>
            <person name="Thiel V."/>
            <person name="Frigaard N.-U."/>
            <person name="Bryant D."/>
            <person name="Woyke T."/>
        </authorList>
    </citation>
    <scope>NUCLEOTIDE SEQUENCE [LARGE SCALE GENOMIC DNA]</scope>
    <source>
        <strain evidence="2 3">8321</strain>
    </source>
</reference>
<evidence type="ECO:0000259" key="1">
    <source>
        <dbReference type="Pfam" id="PF12697"/>
    </source>
</evidence>
<evidence type="ECO:0000313" key="3">
    <source>
        <dbReference type="Proteomes" id="UP000010816"/>
    </source>
</evidence>
<dbReference type="InterPro" id="IPR029058">
    <property type="entry name" value="AB_hydrolase_fold"/>
</dbReference>
<organism evidence="2 3">
    <name type="scientific">Thioflavicoccus mobilis 8321</name>
    <dbReference type="NCBI Taxonomy" id="765912"/>
    <lineage>
        <taxon>Bacteria</taxon>
        <taxon>Pseudomonadati</taxon>
        <taxon>Pseudomonadota</taxon>
        <taxon>Gammaproteobacteria</taxon>
        <taxon>Chromatiales</taxon>
        <taxon>Chromatiaceae</taxon>
        <taxon>Thioflavicoccus</taxon>
    </lineage>
</organism>
<dbReference type="Pfam" id="PF12697">
    <property type="entry name" value="Abhydrolase_6"/>
    <property type="match status" value="1"/>
</dbReference>
<keyword evidence="2" id="KW-0378">Hydrolase</keyword>
<dbReference type="AlphaFoldDB" id="L0H1S9"/>
<protein>
    <submittedName>
        <fullName evidence="2">Putative hydrolase or acyltransferase of alpha/beta superfamily</fullName>
    </submittedName>
</protein>
<dbReference type="PANTHER" id="PTHR43689:SF8">
    <property type="entry name" value="ALPHA_BETA-HYDROLASES SUPERFAMILY PROTEIN"/>
    <property type="match status" value="1"/>
</dbReference>
<gene>
    <name evidence="2" type="ORF">Thimo_3310</name>
</gene>
<keyword evidence="2" id="KW-0808">Transferase</keyword>